<dbReference type="EMBL" id="CYKH01001680">
    <property type="protein sequence ID" value="CUI14828.1"/>
    <property type="molecule type" value="Genomic_DNA"/>
</dbReference>
<evidence type="ECO:0000256" key="1">
    <source>
        <dbReference type="SAM" id="MobiDB-lite"/>
    </source>
</evidence>
<sequence>MRPKLVNYVAMESASSLVWCGESQSGIKGVFRMNTLEAGSEESHLCLLQCSSSADAEPAPTTFVWNRRLTMIAVACGSTVLIAPWSTTDAAARAPIQKVAAPPTPSDDDTPEVPSTITHVAFDCVDDMQECVFFATTTNELHFGVVDLSEASERATSPTVTHRFALESPLLHLTNSPNPTKHHRCFMVSKDASVVGVTVVEATPAPENVEEAPEGASPLSSWSVILTTPVPLSCPDFTNASAPPLSSCREGPFQSQLLASDHGLIMMKCLWEGECIRNDGHHLTLPSISIRGDVLHLGVWDPWSRSGACVVGFWTLDRCFCVHRVCLDEGGAVTENHLLGELSPFADDGSVSGREDDVVWCGALGASKSLTVARRLAGFVGLEALYEENMSKAGSSPPPAAATGMAQPAATDEADLPPRQASEDTVMVADELPEADEPALETSASAVPTQEQTSSNAPAEAPLGGEVGTSDAISTSAALSDEPQQVASQPATAPQLPPSSTIPHDDETLPQGAATTKPAPEVHAKVRRRAATPPLPEVEKKPAVPRLAEKLRQERRVLAASKPRRTAPPADGAPQDHATSTSANSEAIGTFVGQSGVESKASLPPRGPGVEVALDTSDLSQHRDKMDVYVLTKLLGEGWETPVIFLPLQVNFKLPELRSTLEQIHARRLSITFATPAGKLIELRPSTMRIFESYDDDSKQIYCRGLFPKIEGGHISGTDTNNMRAQSALETESSRKQNTSLGPRASTPHFPDVSAISHGGSHLSESTMLFPPRKLSKDEQAIVSRRLHETSVELSRTKLSALEKKFWPTENGAKKIAADTTVDMIDRLYRQSNEIKGKKLVELQKAVDIQLFGSKPPLQLPEDERKVVAEKFYDMGVKQVKKLETLAEQRAHPRAQCPKLATPEEWAAWQESMARPIKRRFKSKDPYVDPS</sequence>
<protein>
    <submittedName>
        <fullName evidence="2">Uncharacterized protein</fullName>
    </submittedName>
</protein>
<feature type="compositionally biased region" description="Polar residues" evidence="1">
    <location>
        <begin position="442"/>
        <end position="457"/>
    </location>
</feature>
<feature type="region of interest" description="Disordered" evidence="1">
    <location>
        <begin position="435"/>
        <end position="583"/>
    </location>
</feature>
<dbReference type="Proteomes" id="UP000051952">
    <property type="component" value="Unassembled WGS sequence"/>
</dbReference>
<feature type="region of interest" description="Disordered" evidence="1">
    <location>
        <begin position="714"/>
        <end position="749"/>
    </location>
</feature>
<feature type="region of interest" description="Disordered" evidence="1">
    <location>
        <begin position="595"/>
        <end position="616"/>
    </location>
</feature>
<dbReference type="AlphaFoldDB" id="A0A0S4KMV0"/>
<keyword evidence="3" id="KW-1185">Reference proteome</keyword>
<dbReference type="VEuPathDB" id="TriTrypDB:BSAL_17785c"/>
<accession>A0A0S4KMV0</accession>
<reference evidence="3" key="1">
    <citation type="submission" date="2015-09" db="EMBL/GenBank/DDBJ databases">
        <authorList>
            <consortium name="Pathogen Informatics"/>
        </authorList>
    </citation>
    <scope>NUCLEOTIDE SEQUENCE [LARGE SCALE GENOMIC DNA]</scope>
    <source>
        <strain evidence="3">Lake Konstanz</strain>
    </source>
</reference>
<feature type="compositionally biased region" description="Polar residues" evidence="1">
    <location>
        <begin position="717"/>
        <end position="741"/>
    </location>
</feature>
<feature type="compositionally biased region" description="Polar residues" evidence="1">
    <location>
        <begin position="471"/>
        <end position="502"/>
    </location>
</feature>
<feature type="compositionally biased region" description="Low complexity" evidence="1">
    <location>
        <begin position="401"/>
        <end position="410"/>
    </location>
</feature>
<feature type="region of interest" description="Disordered" evidence="1">
    <location>
        <begin position="390"/>
        <end position="423"/>
    </location>
</feature>
<name>A0A0S4KMV0_BODSA</name>
<proteinExistence type="predicted"/>
<feature type="compositionally biased region" description="Basic and acidic residues" evidence="1">
    <location>
        <begin position="537"/>
        <end position="557"/>
    </location>
</feature>
<organism evidence="2 3">
    <name type="scientific">Bodo saltans</name>
    <name type="common">Flagellated protozoan</name>
    <dbReference type="NCBI Taxonomy" id="75058"/>
    <lineage>
        <taxon>Eukaryota</taxon>
        <taxon>Discoba</taxon>
        <taxon>Euglenozoa</taxon>
        <taxon>Kinetoplastea</taxon>
        <taxon>Metakinetoplastina</taxon>
        <taxon>Eubodonida</taxon>
        <taxon>Bodonidae</taxon>
        <taxon>Bodo</taxon>
    </lineage>
</organism>
<gene>
    <name evidence="2" type="ORF">BSAL_17785c</name>
</gene>
<evidence type="ECO:0000313" key="2">
    <source>
        <dbReference type="EMBL" id="CUI14828.1"/>
    </source>
</evidence>
<evidence type="ECO:0000313" key="3">
    <source>
        <dbReference type="Proteomes" id="UP000051952"/>
    </source>
</evidence>